<evidence type="ECO:0000313" key="3">
    <source>
        <dbReference type="Proteomes" id="UP000663836"/>
    </source>
</evidence>
<feature type="region of interest" description="Disordered" evidence="1">
    <location>
        <begin position="1"/>
        <end position="132"/>
    </location>
</feature>
<gene>
    <name evidence="2" type="ORF">JBS370_LOCUS31952</name>
</gene>
<dbReference type="EMBL" id="CAJOBD010008173">
    <property type="protein sequence ID" value="CAF4105829.1"/>
    <property type="molecule type" value="Genomic_DNA"/>
</dbReference>
<accession>A0A819V9K0</accession>
<feature type="compositionally biased region" description="Polar residues" evidence="1">
    <location>
        <begin position="1"/>
        <end position="16"/>
    </location>
</feature>
<sequence length="132" mass="15278">MISTNILNLKTPSQDAQGRWYETLSPTQVLTGQQQQQQQPQEHDKEKKKKKYHPDTITELVNQRINPQQQHNEAIQNDRIPQSTQHKDKQHESTVKKSIKRKRNETSSNTIDKSLSQLSISQPSPKKTKDGN</sequence>
<dbReference type="AlphaFoldDB" id="A0A819V9K0"/>
<feature type="compositionally biased region" description="Low complexity" evidence="1">
    <location>
        <begin position="113"/>
        <end position="125"/>
    </location>
</feature>
<evidence type="ECO:0000256" key="1">
    <source>
        <dbReference type="SAM" id="MobiDB-lite"/>
    </source>
</evidence>
<dbReference type="Proteomes" id="UP000663836">
    <property type="component" value="Unassembled WGS sequence"/>
</dbReference>
<proteinExistence type="predicted"/>
<reference evidence="2" key="1">
    <citation type="submission" date="2021-02" db="EMBL/GenBank/DDBJ databases">
        <authorList>
            <person name="Nowell W R."/>
        </authorList>
    </citation>
    <scope>NUCLEOTIDE SEQUENCE</scope>
</reference>
<evidence type="ECO:0000313" key="2">
    <source>
        <dbReference type="EMBL" id="CAF4105829.1"/>
    </source>
</evidence>
<feature type="compositionally biased region" description="Basic and acidic residues" evidence="1">
    <location>
        <begin position="85"/>
        <end position="95"/>
    </location>
</feature>
<protein>
    <submittedName>
        <fullName evidence="2">Uncharacterized protein</fullName>
    </submittedName>
</protein>
<feature type="compositionally biased region" description="Polar residues" evidence="1">
    <location>
        <begin position="59"/>
        <end position="84"/>
    </location>
</feature>
<name>A0A819V9K0_9BILA</name>
<organism evidence="2 3">
    <name type="scientific">Rotaria sordida</name>
    <dbReference type="NCBI Taxonomy" id="392033"/>
    <lineage>
        <taxon>Eukaryota</taxon>
        <taxon>Metazoa</taxon>
        <taxon>Spiralia</taxon>
        <taxon>Gnathifera</taxon>
        <taxon>Rotifera</taxon>
        <taxon>Eurotatoria</taxon>
        <taxon>Bdelloidea</taxon>
        <taxon>Philodinida</taxon>
        <taxon>Philodinidae</taxon>
        <taxon>Rotaria</taxon>
    </lineage>
</organism>
<comment type="caution">
    <text evidence="2">The sequence shown here is derived from an EMBL/GenBank/DDBJ whole genome shotgun (WGS) entry which is preliminary data.</text>
</comment>